<dbReference type="AlphaFoldDB" id="A0A0S3PYT1"/>
<sequence>MKKLMIGAAALALSAGIAIAQTPSGSTPAPGGGVNNNNPNAPSVGPTGSGSQGQVAPRRSQEPMSGNTGAAGRTGATTPPDPAGDPKKKGTAPANAPGN</sequence>
<evidence type="ECO:0000313" key="4">
    <source>
        <dbReference type="Proteomes" id="UP000236884"/>
    </source>
</evidence>
<feature type="chain" id="PRO_5006615978" description="Translation initiation factor IF-2" evidence="2">
    <location>
        <begin position="21"/>
        <end position="99"/>
    </location>
</feature>
<organism evidence="3 4">
    <name type="scientific">Variibacter gotjawalensis</name>
    <dbReference type="NCBI Taxonomy" id="1333996"/>
    <lineage>
        <taxon>Bacteria</taxon>
        <taxon>Pseudomonadati</taxon>
        <taxon>Pseudomonadota</taxon>
        <taxon>Alphaproteobacteria</taxon>
        <taxon>Hyphomicrobiales</taxon>
        <taxon>Nitrobacteraceae</taxon>
        <taxon>Variibacter</taxon>
    </lineage>
</organism>
<feature type="region of interest" description="Disordered" evidence="1">
    <location>
        <begin position="21"/>
        <end position="99"/>
    </location>
</feature>
<feature type="compositionally biased region" description="Low complexity" evidence="1">
    <location>
        <begin position="68"/>
        <end position="78"/>
    </location>
</feature>
<dbReference type="Proteomes" id="UP000236884">
    <property type="component" value="Chromosome"/>
</dbReference>
<keyword evidence="2" id="KW-0732">Signal</keyword>
<evidence type="ECO:0000313" key="3">
    <source>
        <dbReference type="EMBL" id="BAT61097.1"/>
    </source>
</evidence>
<evidence type="ECO:0000256" key="1">
    <source>
        <dbReference type="SAM" id="MobiDB-lite"/>
    </source>
</evidence>
<protein>
    <recommendedName>
        <fullName evidence="5">Translation initiation factor IF-2</fullName>
    </recommendedName>
</protein>
<reference evidence="3 4" key="1">
    <citation type="submission" date="2015-08" db="EMBL/GenBank/DDBJ databases">
        <title>Investigation of the bacterial diversity of lava forest soil.</title>
        <authorList>
            <person name="Lee J.S."/>
        </authorList>
    </citation>
    <scope>NUCLEOTIDE SEQUENCE [LARGE SCALE GENOMIC DNA]</scope>
    <source>
        <strain evidence="3 4">GJW-30</strain>
    </source>
</reference>
<dbReference type="KEGG" id="vgo:GJW-30_1_03652"/>
<feature type="compositionally biased region" description="Low complexity" evidence="1">
    <location>
        <begin position="21"/>
        <end position="46"/>
    </location>
</feature>
<evidence type="ECO:0008006" key="5">
    <source>
        <dbReference type="Google" id="ProtNLM"/>
    </source>
</evidence>
<name>A0A0S3PYT1_9BRAD</name>
<accession>A0A0S3PYT1</accession>
<proteinExistence type="predicted"/>
<keyword evidence="4" id="KW-1185">Reference proteome</keyword>
<dbReference type="RefSeq" id="WP_096357836.1">
    <property type="nucleotide sequence ID" value="NZ_AP014946.1"/>
</dbReference>
<gene>
    <name evidence="3" type="ORF">GJW-30_1_03652</name>
</gene>
<evidence type="ECO:0000256" key="2">
    <source>
        <dbReference type="SAM" id="SignalP"/>
    </source>
</evidence>
<feature type="signal peptide" evidence="2">
    <location>
        <begin position="1"/>
        <end position="20"/>
    </location>
</feature>
<dbReference type="EMBL" id="AP014946">
    <property type="protein sequence ID" value="BAT61097.1"/>
    <property type="molecule type" value="Genomic_DNA"/>
</dbReference>